<dbReference type="Gene3D" id="3.90.1200.10">
    <property type="match status" value="1"/>
</dbReference>
<gene>
    <name evidence="2" type="ORF">GMORB2_6184</name>
</gene>
<dbReference type="RefSeq" id="XP_035322135.1">
    <property type="nucleotide sequence ID" value="XM_035468154.1"/>
</dbReference>
<feature type="region of interest" description="Disordered" evidence="1">
    <location>
        <begin position="1"/>
        <end position="75"/>
    </location>
</feature>
<dbReference type="OrthoDB" id="191037at2759"/>
<comment type="caution">
    <text evidence="2">The sequence shown here is derived from an EMBL/GenBank/DDBJ whole genome shotgun (WGS) entry which is preliminary data.</text>
</comment>
<keyword evidence="3" id="KW-1185">Reference proteome</keyword>
<dbReference type="SUPFAM" id="SSF56112">
    <property type="entry name" value="Protein kinase-like (PK-like)"/>
    <property type="match status" value="1"/>
</dbReference>
<dbReference type="GeneID" id="55972409"/>
<evidence type="ECO:0000256" key="1">
    <source>
        <dbReference type="SAM" id="MobiDB-lite"/>
    </source>
</evidence>
<dbReference type="Proteomes" id="UP000749293">
    <property type="component" value="Unassembled WGS sequence"/>
</dbReference>
<reference evidence="2" key="1">
    <citation type="submission" date="2020-03" db="EMBL/GenBank/DDBJ databases">
        <title>Site-based positive gene gene selection in Geosmithia morbida across the United States reveals a broad range of putative effectors and factors for local host and environmental adapation.</title>
        <authorList>
            <person name="Onufrak A."/>
            <person name="Murdoch R.W."/>
            <person name="Gazis R."/>
            <person name="Huff M."/>
            <person name="Staton M."/>
            <person name="Klingeman W."/>
            <person name="Hadziabdic D."/>
        </authorList>
    </citation>
    <scope>NUCLEOTIDE SEQUENCE</scope>
    <source>
        <strain evidence="2">1262</strain>
    </source>
</reference>
<evidence type="ECO:0000313" key="3">
    <source>
        <dbReference type="Proteomes" id="UP000749293"/>
    </source>
</evidence>
<dbReference type="AlphaFoldDB" id="A0A9P5D150"/>
<dbReference type="InterPro" id="IPR011009">
    <property type="entry name" value="Kinase-like_dom_sf"/>
</dbReference>
<organism evidence="2 3">
    <name type="scientific">Geosmithia morbida</name>
    <dbReference type="NCBI Taxonomy" id="1094350"/>
    <lineage>
        <taxon>Eukaryota</taxon>
        <taxon>Fungi</taxon>
        <taxon>Dikarya</taxon>
        <taxon>Ascomycota</taxon>
        <taxon>Pezizomycotina</taxon>
        <taxon>Sordariomycetes</taxon>
        <taxon>Hypocreomycetidae</taxon>
        <taxon>Hypocreales</taxon>
        <taxon>Bionectriaceae</taxon>
        <taxon>Geosmithia</taxon>
    </lineage>
</organism>
<sequence length="245" mass="27020">MAGRVRRPVDEAASEPHLSPRGCSRDQDSGLSRGCFGFGQSNPAYQMTDSTGGGGGRFVMRRKPPGRPRSLDVDTGEAVGQLPRLDETTVRFFGDEARQPADRSRLVHGDYKVDDVVLHKTEARVTGILEHKTRKKNIQSWEISTVGRPLSDLCNLMTDLYTARYPGASTYDSSGFLPGRTHGLPQPDQILRRYREATGTGWYALRQPGSDRARCHAATRGASAEYAWGLVRRAAEESDVDKAKL</sequence>
<name>A0A9P5D150_9HYPO</name>
<dbReference type="EMBL" id="JAANYQ010000006">
    <property type="protein sequence ID" value="KAF4123483.1"/>
    <property type="molecule type" value="Genomic_DNA"/>
</dbReference>
<feature type="compositionally biased region" description="Polar residues" evidence="1">
    <location>
        <begin position="39"/>
        <end position="50"/>
    </location>
</feature>
<protein>
    <submittedName>
        <fullName evidence="2">Pfam:DUF227</fullName>
    </submittedName>
</protein>
<accession>A0A9P5D150</accession>
<proteinExistence type="predicted"/>
<evidence type="ECO:0000313" key="2">
    <source>
        <dbReference type="EMBL" id="KAF4123483.1"/>
    </source>
</evidence>